<feature type="compositionally biased region" description="Low complexity" evidence="18">
    <location>
        <begin position="10"/>
        <end position="20"/>
    </location>
</feature>
<dbReference type="GO" id="GO:0005730">
    <property type="term" value="C:nucleolus"/>
    <property type="evidence" value="ECO:0007669"/>
    <property type="project" value="UniProtKB-SubCell"/>
</dbReference>
<dbReference type="GO" id="GO:0006364">
    <property type="term" value="P:rRNA processing"/>
    <property type="evidence" value="ECO:0007669"/>
    <property type="project" value="InterPro"/>
</dbReference>
<reference evidence="22" key="1">
    <citation type="journal article" date="2020" name="PLoS Negl. Trop. Dis.">
        <title>High-quality nuclear genome for Sarcoptes scabiei-A critical resource for a neglected parasite.</title>
        <authorList>
            <person name="Korhonen P.K."/>
            <person name="Gasser R.B."/>
            <person name="Ma G."/>
            <person name="Wang T."/>
            <person name="Stroehlein A.J."/>
            <person name="Young N.D."/>
            <person name="Ang C.S."/>
            <person name="Fernando D.D."/>
            <person name="Lu H.C."/>
            <person name="Taylor S."/>
            <person name="Reynolds S.L."/>
            <person name="Mofiz E."/>
            <person name="Najaraj S.H."/>
            <person name="Gowda H."/>
            <person name="Madugundu A."/>
            <person name="Renuse S."/>
            <person name="Holt D."/>
            <person name="Pandey A."/>
            <person name="Papenfuss A.T."/>
            <person name="Fischer K."/>
        </authorList>
    </citation>
    <scope>NUCLEOTIDE SEQUENCE [LARGE SCALE GENOMIC DNA]</scope>
</reference>
<comment type="similarity">
    <text evidence="4">Belongs to the PpiC/parvulin rotamase family. PIN4 subfamily.</text>
</comment>
<dbReference type="InterPro" id="IPR046357">
    <property type="entry name" value="PPIase_dom_sf"/>
</dbReference>
<dbReference type="AlphaFoldDB" id="A0A834RHN7"/>
<evidence type="ECO:0000256" key="17">
    <source>
        <dbReference type="SAM" id="Coils"/>
    </source>
</evidence>
<evidence type="ECO:0000256" key="5">
    <source>
        <dbReference type="ARBA" id="ARBA00013194"/>
    </source>
</evidence>
<evidence type="ECO:0000256" key="6">
    <source>
        <dbReference type="ARBA" id="ARBA00019953"/>
    </source>
</evidence>
<keyword evidence="10" id="KW-0206">Cytoskeleton</keyword>
<dbReference type="GO" id="GO:0003677">
    <property type="term" value="F:DNA binding"/>
    <property type="evidence" value="ECO:0007669"/>
    <property type="project" value="UniProtKB-KW"/>
</dbReference>
<dbReference type="Gene3D" id="3.10.50.40">
    <property type="match status" value="1"/>
</dbReference>
<dbReference type="PRINTS" id="PR02085">
    <property type="entry name" value="POLR2GRINL1"/>
</dbReference>
<dbReference type="GO" id="GO:0003711">
    <property type="term" value="F:transcription elongation factor activity"/>
    <property type="evidence" value="ECO:0007669"/>
    <property type="project" value="InterPro"/>
</dbReference>
<dbReference type="OrthoDB" id="1911748at2759"/>
<evidence type="ECO:0000256" key="18">
    <source>
        <dbReference type="SAM" id="MobiDB-lite"/>
    </source>
</evidence>
<evidence type="ECO:0000259" key="19">
    <source>
        <dbReference type="PROSITE" id="PS50198"/>
    </source>
</evidence>
<dbReference type="SUPFAM" id="SSF54534">
    <property type="entry name" value="FKBP-like"/>
    <property type="match status" value="1"/>
</dbReference>
<evidence type="ECO:0000256" key="4">
    <source>
        <dbReference type="ARBA" id="ARBA00010242"/>
    </source>
</evidence>
<feature type="region of interest" description="Disordered" evidence="18">
    <location>
        <begin position="346"/>
        <end position="379"/>
    </location>
</feature>
<keyword evidence="9" id="KW-0238">DNA-binding</keyword>
<accession>A0A834RHN7</accession>
<dbReference type="GO" id="GO:0006368">
    <property type="term" value="P:transcription elongation by RNA polymerase II"/>
    <property type="evidence" value="ECO:0007669"/>
    <property type="project" value="InterPro"/>
</dbReference>
<evidence type="ECO:0000256" key="7">
    <source>
        <dbReference type="ARBA" id="ARBA00022490"/>
    </source>
</evidence>
<dbReference type="Pfam" id="PF13616">
    <property type="entry name" value="Rotamase_3"/>
    <property type="match status" value="1"/>
</dbReference>
<keyword evidence="12" id="KW-0539">Nucleus</keyword>
<evidence type="ECO:0000256" key="9">
    <source>
        <dbReference type="ARBA" id="ARBA00023125"/>
    </source>
</evidence>
<reference evidence="20" key="2">
    <citation type="submission" date="2020-01" db="EMBL/GenBank/DDBJ databases">
        <authorList>
            <person name="Korhonen P.K.K."/>
            <person name="Guangxu M.G."/>
            <person name="Wang T.W."/>
            <person name="Stroehlein A.J.S."/>
            <person name="Young N.D."/>
            <person name="Ang C.-S.A."/>
            <person name="Fernando D.W.F."/>
            <person name="Lu H.L."/>
            <person name="Taylor S.T."/>
            <person name="Ehtesham M.E.M."/>
            <person name="Najaraj S.H.N."/>
            <person name="Harsha G.H.G."/>
            <person name="Madugundu A.M."/>
            <person name="Renuse S.R."/>
            <person name="Holt D.H."/>
            <person name="Pandey A.P."/>
            <person name="Papenfuss A.P."/>
            <person name="Gasser R.B.G."/>
            <person name="Fischer K.F."/>
        </authorList>
    </citation>
    <scope>NUCLEOTIDE SEQUENCE</scope>
    <source>
        <strain evidence="20">SSS_KF_BRIS2020</strain>
    </source>
</reference>
<keyword evidence="8 16" id="KW-0697">Rotamase</keyword>
<evidence type="ECO:0000256" key="10">
    <source>
        <dbReference type="ARBA" id="ARBA00023212"/>
    </source>
</evidence>
<evidence type="ECO:0000256" key="12">
    <source>
        <dbReference type="ARBA" id="ARBA00023242"/>
    </source>
</evidence>
<dbReference type="GO" id="GO:0003755">
    <property type="term" value="F:peptidyl-prolyl cis-trans isomerase activity"/>
    <property type="evidence" value="ECO:0007669"/>
    <property type="project" value="UniProtKB-KW"/>
</dbReference>
<keyword evidence="11 16" id="KW-0413">Isomerase</keyword>
<evidence type="ECO:0000256" key="11">
    <source>
        <dbReference type="ARBA" id="ARBA00023235"/>
    </source>
</evidence>
<evidence type="ECO:0000256" key="15">
    <source>
        <dbReference type="ARBA" id="ARBA00033465"/>
    </source>
</evidence>
<dbReference type="EnsemblMetazoa" id="SSS_5262s_mrna">
    <property type="protein sequence ID" value="KAF7496325.1"/>
    <property type="gene ID" value="SSS_5262"/>
</dbReference>
<evidence type="ECO:0000256" key="8">
    <source>
        <dbReference type="ARBA" id="ARBA00023110"/>
    </source>
</evidence>
<evidence type="ECO:0000256" key="1">
    <source>
        <dbReference type="ARBA" id="ARBA00000971"/>
    </source>
</evidence>
<dbReference type="InterPro" id="IPR000297">
    <property type="entry name" value="PPIase_PpiC"/>
</dbReference>
<evidence type="ECO:0000313" key="21">
    <source>
        <dbReference type="EnsemblMetazoa" id="KAF7496325.1"/>
    </source>
</evidence>
<keyword evidence="17" id="KW-0175">Coiled coil</keyword>
<evidence type="ECO:0000256" key="13">
    <source>
        <dbReference type="ARBA" id="ARBA00030737"/>
    </source>
</evidence>
<evidence type="ECO:0000313" key="20">
    <source>
        <dbReference type="EMBL" id="KAF7496325.1"/>
    </source>
</evidence>
<dbReference type="EMBL" id="WVUK01000012">
    <property type="protein sequence ID" value="KAF7496325.1"/>
    <property type="molecule type" value="Genomic_DNA"/>
</dbReference>
<keyword evidence="22" id="KW-1185">Reference proteome</keyword>
<evidence type="ECO:0000256" key="16">
    <source>
        <dbReference type="PROSITE-ProRule" id="PRU00278"/>
    </source>
</evidence>
<dbReference type="GO" id="GO:0005819">
    <property type="term" value="C:spindle"/>
    <property type="evidence" value="ECO:0007669"/>
    <property type="project" value="UniProtKB-SubCell"/>
</dbReference>
<evidence type="ECO:0000256" key="14">
    <source>
        <dbReference type="ARBA" id="ARBA00031249"/>
    </source>
</evidence>
<feature type="domain" description="PpiC" evidence="19">
    <location>
        <begin position="29"/>
        <end position="119"/>
    </location>
</feature>
<proteinExistence type="inferred from homology"/>
<evidence type="ECO:0000256" key="3">
    <source>
        <dbReference type="ARBA" id="ARBA00004604"/>
    </source>
</evidence>
<protein>
    <recommendedName>
        <fullName evidence="6">Peptidyl-prolyl cis-trans isomerase NIMA-interacting 4</fullName>
        <ecNumber evidence="5">5.2.1.8</ecNumber>
    </recommendedName>
    <alternativeName>
        <fullName evidence="13">Parvulin-14</fullName>
    </alternativeName>
    <alternativeName>
        <fullName evidence="15">Peptidyl-prolyl cis-trans isomerase Pin4</fullName>
    </alternativeName>
    <alternativeName>
        <fullName evidence="14">Rotamase Pin4</fullName>
    </alternativeName>
</protein>
<gene>
    <name evidence="20" type="ORF">SSS_5262</name>
</gene>
<keyword evidence="7" id="KW-0963">Cytoplasm</keyword>
<sequence>MAPKNKKTDSSSNKPNASKSSEQKEKKGANAVKVRHILCEKQSKALEALEKIKSGMKFNEVASLYSEDKARQGGDLGWMTRGSMVGPFQEAAFQLPISTVDKPIYTDPLVKTKFGYHIIMTFLQSNKFYSIKSDPNAMEQTFCKDLNQILDNLSSKNDNLNEKSNQSLHKNSSESRREKIVVAIKENHRINLEKLSISELQELLRKQEKIVNDKKLLSRLNDNGKKAREYYAAIKSKIDEKINQVDETEKLFEAMRLDNNIPIKDAYVEQRIHLVKNEGSSTRFNIPIKFETYIPVKNHKMVHMKINKSREVIPLDCEESLRRLTEIKKQSKDLLLSKLLGMTATATNNQEDEAENFSNSSSKEDYCSDDSIEFESNNE</sequence>
<dbReference type="PROSITE" id="PS50198">
    <property type="entry name" value="PPIC_PPIASE_2"/>
    <property type="match status" value="1"/>
</dbReference>
<dbReference type="EC" id="5.2.1.8" evidence="5"/>
<comment type="catalytic activity">
    <reaction evidence="1">
        <text>[protein]-peptidylproline (omega=180) = [protein]-peptidylproline (omega=0)</text>
        <dbReference type="Rhea" id="RHEA:16237"/>
        <dbReference type="Rhea" id="RHEA-COMP:10747"/>
        <dbReference type="Rhea" id="RHEA-COMP:10748"/>
        <dbReference type="ChEBI" id="CHEBI:83833"/>
        <dbReference type="ChEBI" id="CHEBI:83834"/>
        <dbReference type="EC" id="5.2.1.8"/>
    </reaction>
</comment>
<dbReference type="InterPro" id="IPR026213">
    <property type="entry name" value="GRINL1"/>
</dbReference>
<dbReference type="Proteomes" id="UP000070412">
    <property type="component" value="Unassembled WGS sequence"/>
</dbReference>
<dbReference type="PANTHER" id="PTHR45995">
    <property type="match status" value="1"/>
</dbReference>
<comment type="subcellular location">
    <subcellularLocation>
        <location evidence="2">Cytoplasm</location>
        <location evidence="2">Cytoskeleton</location>
        <location evidence="2">Spindle</location>
    </subcellularLocation>
    <subcellularLocation>
        <location evidence="3">Nucleus</location>
        <location evidence="3">Nucleolus</location>
    </subcellularLocation>
</comment>
<feature type="compositionally biased region" description="Acidic residues" evidence="18">
    <location>
        <begin position="367"/>
        <end position="379"/>
    </location>
</feature>
<evidence type="ECO:0000313" key="22">
    <source>
        <dbReference type="Proteomes" id="UP000070412"/>
    </source>
</evidence>
<name>A0A834RHN7_SARSC</name>
<feature type="region of interest" description="Disordered" evidence="18">
    <location>
        <begin position="1"/>
        <end position="31"/>
    </location>
</feature>
<evidence type="ECO:0000256" key="2">
    <source>
        <dbReference type="ARBA" id="ARBA00004186"/>
    </source>
</evidence>
<organism evidence="20">
    <name type="scientific">Sarcoptes scabiei</name>
    <name type="common">Itch mite</name>
    <name type="synonym">Acarus scabiei</name>
    <dbReference type="NCBI Taxonomy" id="52283"/>
    <lineage>
        <taxon>Eukaryota</taxon>
        <taxon>Metazoa</taxon>
        <taxon>Ecdysozoa</taxon>
        <taxon>Arthropoda</taxon>
        <taxon>Chelicerata</taxon>
        <taxon>Arachnida</taxon>
        <taxon>Acari</taxon>
        <taxon>Acariformes</taxon>
        <taxon>Sarcoptiformes</taxon>
        <taxon>Astigmata</taxon>
        <taxon>Psoroptidia</taxon>
        <taxon>Sarcoptoidea</taxon>
        <taxon>Sarcoptidae</taxon>
        <taxon>Sarcoptinae</taxon>
        <taxon>Sarcoptes</taxon>
    </lineage>
</organism>
<dbReference type="InterPro" id="IPR043323">
    <property type="entry name" value="PIN4"/>
</dbReference>
<reference evidence="21" key="3">
    <citation type="submission" date="2022-06" db="UniProtKB">
        <authorList>
            <consortium name="EnsemblMetazoa"/>
        </authorList>
    </citation>
    <scope>IDENTIFICATION</scope>
</reference>
<dbReference type="FunFam" id="3.10.50.40:FF:000015">
    <property type="entry name" value="Peptidyl-prolyl cis-trans isomerase"/>
    <property type="match status" value="1"/>
</dbReference>
<feature type="coiled-coil region" evidence="17">
    <location>
        <begin position="143"/>
        <end position="170"/>
    </location>
</feature>